<dbReference type="Proteomes" id="UP000644693">
    <property type="component" value="Unassembled WGS sequence"/>
</dbReference>
<keyword evidence="2" id="KW-0663">Pyridoxal phosphate</keyword>
<organism evidence="4 5">
    <name type="scientific">Parahalioglobus pacificus</name>
    <dbReference type="NCBI Taxonomy" id="930806"/>
    <lineage>
        <taxon>Bacteria</taxon>
        <taxon>Pseudomonadati</taxon>
        <taxon>Pseudomonadota</taxon>
        <taxon>Gammaproteobacteria</taxon>
        <taxon>Cellvibrionales</taxon>
        <taxon>Halieaceae</taxon>
        <taxon>Parahalioglobus</taxon>
    </lineage>
</organism>
<dbReference type="SUPFAM" id="SSF55904">
    <property type="entry name" value="Ornithine decarboxylase C-terminal domain"/>
    <property type="match status" value="1"/>
</dbReference>
<dbReference type="PANTHER" id="PTHR43277">
    <property type="entry name" value="ARGININE DECARBOXYLASE"/>
    <property type="match status" value="1"/>
</dbReference>
<keyword evidence="5" id="KW-1185">Reference proteome</keyword>
<gene>
    <name evidence="4" type="ORF">GCM10007053_12590</name>
</gene>
<proteinExistence type="predicted"/>
<sequence length="642" mass="69275">MPIPSSHVAVVSADPAFLGAWVEGLNSAAQSDPAGQGGSTLTFIAHNSAESVLDCAASDGLLQAIVVDGLLGADLDAFLQQLQALRAELDVFLAMPADAADIHSSVELLHRDESNYSQLLRHIGSAIAERGRTPFADTLRDYVYSAKDAWHTPGHSGGDSLRDSPWVAEFYHMMGEHIFNTDLSVSVQVLDSLLEPHSVIQDAQDLAARAFGANHTFFVTNGTSTANKVIVQHLLGGGGKIILDQACHKSIHHAVILFGVEPVYLQASLKPEYGFYGPVPRQRILEAIDAHPDAGLLVLTSCTYDGFYYDLEPIIAYAHERGIKVLVDEAWYAHGRFHPDLRPNALDSGADYVTQSTHKMLSAFSQASMIHVADPDFDEHRFREHLNMHTSTSPQYAMIASLDVARKQMSMEGFAQLSRCIDIARRLREAIDETGMFRVLSLEDMLPGELADDGIRLDPTKLSIDVSASGLNARQVQLALFEDYGIQLEKVTHNTLTVLVTLGTTEGKVMRLVNALRTLARVAGAGDESGRLPQALPPLSAIEILPRTAYFGAGDAVPLCSADYSLNPRIIGALSAEQVVPYPPGIPALVPGQVISREIAAFLLDLYRASNGIEIHGLLCEDDTPCLRVVAGSQPAAVTALG</sequence>
<name>A0A918XH76_9GAMM</name>
<dbReference type="Pfam" id="PF01276">
    <property type="entry name" value="OKR_DC_1"/>
    <property type="match status" value="1"/>
</dbReference>
<dbReference type="SUPFAM" id="SSF53383">
    <property type="entry name" value="PLP-dependent transferases"/>
    <property type="match status" value="1"/>
</dbReference>
<evidence type="ECO:0000259" key="3">
    <source>
        <dbReference type="PROSITE" id="PS00703"/>
    </source>
</evidence>
<dbReference type="AlphaFoldDB" id="A0A918XH76"/>
<dbReference type="Gene3D" id="3.40.640.10">
    <property type="entry name" value="Type I PLP-dependent aspartate aminotransferase-like (Major domain)"/>
    <property type="match status" value="1"/>
</dbReference>
<evidence type="ECO:0000256" key="1">
    <source>
        <dbReference type="ARBA" id="ARBA00001933"/>
    </source>
</evidence>
<dbReference type="InterPro" id="IPR052357">
    <property type="entry name" value="Orn_Lys_Arg_decarboxylase-I"/>
</dbReference>
<evidence type="ECO:0000256" key="2">
    <source>
        <dbReference type="ARBA" id="ARBA00022898"/>
    </source>
</evidence>
<evidence type="ECO:0000313" key="5">
    <source>
        <dbReference type="Proteomes" id="UP000644693"/>
    </source>
</evidence>
<protein>
    <recommendedName>
        <fullName evidence="3">Orn/Lys/Arg decarboxylases family 1 pyridoxal-P attachment site domain-containing protein</fullName>
    </recommendedName>
</protein>
<dbReference type="InterPro" id="IPR015421">
    <property type="entry name" value="PyrdxlP-dep_Trfase_major"/>
</dbReference>
<comment type="caution">
    <text evidence="4">The sequence shown here is derived from an EMBL/GenBank/DDBJ whole genome shotgun (WGS) entry which is preliminary data.</text>
</comment>
<feature type="domain" description="Orn/Lys/Arg decarboxylases family 1 pyridoxal-P attachment site" evidence="3">
    <location>
        <begin position="354"/>
        <end position="368"/>
    </location>
</feature>
<dbReference type="PANTHER" id="PTHR43277:SF4">
    <property type="entry name" value="ARGININE DECARBOXYLASE"/>
    <property type="match status" value="1"/>
</dbReference>
<dbReference type="InterPro" id="IPR015424">
    <property type="entry name" value="PyrdxlP-dep_Trfase"/>
</dbReference>
<reference evidence="4" key="1">
    <citation type="journal article" date="2014" name="Int. J. Syst. Evol. Microbiol.">
        <title>Complete genome sequence of Corynebacterium casei LMG S-19264T (=DSM 44701T), isolated from a smear-ripened cheese.</title>
        <authorList>
            <consortium name="US DOE Joint Genome Institute (JGI-PGF)"/>
            <person name="Walter F."/>
            <person name="Albersmeier A."/>
            <person name="Kalinowski J."/>
            <person name="Ruckert C."/>
        </authorList>
    </citation>
    <scope>NUCLEOTIDE SEQUENCE</scope>
    <source>
        <strain evidence="4">KCTC 23430</strain>
    </source>
</reference>
<dbReference type="InterPro" id="IPR036633">
    <property type="entry name" value="Prn/Lys/Arg_de-COase_C_sf"/>
</dbReference>
<dbReference type="EMBL" id="BMYM01000001">
    <property type="protein sequence ID" value="GHD30617.1"/>
    <property type="molecule type" value="Genomic_DNA"/>
</dbReference>
<accession>A0A918XH76</accession>
<dbReference type="RefSeq" id="WP_189476295.1">
    <property type="nucleotide sequence ID" value="NZ_BMYM01000001.1"/>
</dbReference>
<dbReference type="CDD" id="cd00615">
    <property type="entry name" value="Orn_deC_like"/>
    <property type="match status" value="1"/>
</dbReference>
<reference evidence="4" key="2">
    <citation type="submission" date="2020-09" db="EMBL/GenBank/DDBJ databases">
        <authorList>
            <person name="Sun Q."/>
            <person name="Kim S."/>
        </authorList>
    </citation>
    <scope>NUCLEOTIDE SEQUENCE</scope>
    <source>
        <strain evidence="4">KCTC 23430</strain>
    </source>
</reference>
<comment type="cofactor">
    <cofactor evidence="1">
        <name>pyridoxal 5'-phosphate</name>
        <dbReference type="ChEBI" id="CHEBI:597326"/>
    </cofactor>
</comment>
<dbReference type="InterPro" id="IPR000310">
    <property type="entry name" value="Orn/Lys/Arg_deCO2ase_major_dom"/>
</dbReference>
<dbReference type="PROSITE" id="PS00703">
    <property type="entry name" value="OKR_DC_1"/>
    <property type="match status" value="1"/>
</dbReference>
<dbReference type="Gene3D" id="3.90.105.10">
    <property type="entry name" value="Molybdopterin biosynthesis moea protein, domain 2"/>
    <property type="match status" value="1"/>
</dbReference>
<evidence type="ECO:0000313" key="4">
    <source>
        <dbReference type="EMBL" id="GHD30617.1"/>
    </source>
</evidence>
<dbReference type="GO" id="GO:0003824">
    <property type="term" value="F:catalytic activity"/>
    <property type="evidence" value="ECO:0007669"/>
    <property type="project" value="InterPro"/>
</dbReference>